<keyword evidence="14" id="KW-0496">Mitochondrion</keyword>
<dbReference type="GO" id="GO:0004326">
    <property type="term" value="F:tetrahydrofolylpolyglutamate synthase activity"/>
    <property type="evidence" value="ECO:0007669"/>
    <property type="project" value="UniProtKB-EC"/>
</dbReference>
<dbReference type="InterPro" id="IPR001645">
    <property type="entry name" value="Folylpolyglutamate_synth"/>
</dbReference>
<keyword evidence="11" id="KW-0999">Mitochondrion inner membrane</keyword>
<evidence type="ECO:0000256" key="13">
    <source>
        <dbReference type="ARBA" id="ARBA00022842"/>
    </source>
</evidence>
<proteinExistence type="inferred from homology"/>
<feature type="binding site" evidence="18">
    <location>
        <position position="339"/>
    </location>
    <ligand>
        <name>ATP</name>
        <dbReference type="ChEBI" id="CHEBI:30616"/>
    </ligand>
</feature>
<dbReference type="InterPro" id="IPR036615">
    <property type="entry name" value="Mur_ligase_C_dom_sf"/>
</dbReference>
<evidence type="ECO:0000256" key="14">
    <source>
        <dbReference type="ARBA" id="ARBA00023128"/>
    </source>
</evidence>
<dbReference type="SUPFAM" id="SSF53623">
    <property type="entry name" value="MurD-like peptide ligases, catalytic domain"/>
    <property type="match status" value="1"/>
</dbReference>
<keyword evidence="13 19" id="KW-0460">Magnesium</keyword>
<accession>A0A1Y2CC89</accession>
<dbReference type="GO" id="GO:0005524">
    <property type="term" value="F:ATP binding"/>
    <property type="evidence" value="ECO:0007669"/>
    <property type="project" value="UniProtKB-KW"/>
</dbReference>
<dbReference type="SUPFAM" id="SSF53244">
    <property type="entry name" value="MurD-like peptide ligases, peptide-binding domain"/>
    <property type="match status" value="1"/>
</dbReference>
<comment type="subcellular location">
    <subcellularLocation>
        <location evidence="3">Cytoplasm</location>
    </subcellularLocation>
    <subcellularLocation>
        <location evidence="1">Mitochondrion inner membrane</location>
    </subcellularLocation>
    <subcellularLocation>
        <location evidence="2">Mitochondrion matrix</location>
    </subcellularLocation>
</comment>
<evidence type="ECO:0000256" key="12">
    <source>
        <dbReference type="ARBA" id="ARBA00022840"/>
    </source>
</evidence>
<organism evidence="20 21">
    <name type="scientific">Rhizoclosmatium globosum</name>
    <dbReference type="NCBI Taxonomy" id="329046"/>
    <lineage>
        <taxon>Eukaryota</taxon>
        <taxon>Fungi</taxon>
        <taxon>Fungi incertae sedis</taxon>
        <taxon>Chytridiomycota</taxon>
        <taxon>Chytridiomycota incertae sedis</taxon>
        <taxon>Chytridiomycetes</taxon>
        <taxon>Chytridiales</taxon>
        <taxon>Chytriomycetaceae</taxon>
        <taxon>Rhizoclosmatium</taxon>
    </lineage>
</organism>
<evidence type="ECO:0000256" key="7">
    <source>
        <dbReference type="ARBA" id="ARBA00022563"/>
    </source>
</evidence>
<comment type="function">
    <text evidence="17">Catalyzes conversion of folates to polyglutamate derivatives allowing concentration of folate compounds in the cell and the intracellular retention of these cofactors, which are important substrates for most of the folate-dependent enzymes that are involved in one-carbon transfer reactions involved in purine, pyrimidine and amino acid synthesis.</text>
</comment>
<dbReference type="GO" id="GO:0006730">
    <property type="term" value="P:one-carbon metabolic process"/>
    <property type="evidence" value="ECO:0007669"/>
    <property type="project" value="UniProtKB-KW"/>
</dbReference>
<sequence length="503" mass="54489">MLKRMATAATTSTLAVRKYEDCVHLLNTTQTNAAVLEAVRKAGNSLNKLSLPEVASFVSKIGYTVPSLNSLNVIHIAGTKGKGSTSALCDSILRRAFIVKSDGSKRPLVTGLFSSPHLIQARERIRLNGIPVSELVFSRRSKKSGRTLKALTLKPGYFRFLFLMSLHIFATTPTDAAILETGVGGEYDCTNIIEKPYVTGITSLGLDHQGLLGHTVAEIGWHKAGIMKKGVACFTAPQPADAMKTLQDRAAEKQIAEAITNEEIESLKKRLKGAHQYINAAVAVAACREWVAVYNREHTDTQCELSEDAIVKGLEGASWPGRAQTLRVEEFPNSVFYLDGAHTPESLSVCGEWYEEVLRKEGGDSANERNILIFYCTGGRSGDELLAPLVSHVSARPFTDIVFCSSDSKIAASKAVSLLNVNNTNFTVFKDTAMKTQKANGASWARISKGTIHESARVHLFETVDEALELAGRIGADKPAKTLVTGSMYLVGSVLTRCNAEVV</sequence>
<dbReference type="NCBIfam" id="TIGR01499">
    <property type="entry name" value="folC"/>
    <property type="match status" value="1"/>
</dbReference>
<dbReference type="InterPro" id="IPR023600">
    <property type="entry name" value="Folylpolyglutamate_synth_euk"/>
</dbReference>
<keyword evidence="7 17" id="KW-0554">One-carbon metabolism</keyword>
<dbReference type="GO" id="GO:0005829">
    <property type="term" value="C:cytosol"/>
    <property type="evidence" value="ECO:0007669"/>
    <property type="project" value="TreeGrafter"/>
</dbReference>
<evidence type="ECO:0000256" key="6">
    <source>
        <dbReference type="ARBA" id="ARBA00022490"/>
    </source>
</evidence>
<evidence type="ECO:0000256" key="8">
    <source>
        <dbReference type="ARBA" id="ARBA00022598"/>
    </source>
</evidence>
<evidence type="ECO:0000313" key="21">
    <source>
        <dbReference type="Proteomes" id="UP000193642"/>
    </source>
</evidence>
<evidence type="ECO:0000256" key="19">
    <source>
        <dbReference type="PIRSR" id="PIRSR038895-2"/>
    </source>
</evidence>
<dbReference type="PANTHER" id="PTHR11136">
    <property type="entry name" value="FOLYLPOLYGLUTAMATE SYNTHASE-RELATED"/>
    <property type="match status" value="1"/>
</dbReference>
<evidence type="ECO:0000256" key="11">
    <source>
        <dbReference type="ARBA" id="ARBA00022792"/>
    </source>
</evidence>
<comment type="pathway">
    <text evidence="4 17">Cofactor biosynthesis; tetrahydrofolylpolyglutamate biosynthesis.</text>
</comment>
<name>A0A1Y2CC89_9FUNG</name>
<feature type="binding site" evidence="18">
    <location>
        <position position="322"/>
    </location>
    <ligand>
        <name>ATP</name>
        <dbReference type="ChEBI" id="CHEBI:30616"/>
    </ligand>
</feature>
<dbReference type="Proteomes" id="UP000193642">
    <property type="component" value="Unassembled WGS sequence"/>
</dbReference>
<dbReference type="Gene3D" id="3.90.190.20">
    <property type="entry name" value="Mur ligase, C-terminal domain"/>
    <property type="match status" value="1"/>
</dbReference>
<dbReference type="EC" id="6.3.2.17" evidence="17"/>
<dbReference type="GO" id="GO:0005759">
    <property type="term" value="C:mitochondrial matrix"/>
    <property type="evidence" value="ECO:0007669"/>
    <property type="project" value="UniProtKB-SubCell"/>
</dbReference>
<evidence type="ECO:0000256" key="10">
    <source>
        <dbReference type="ARBA" id="ARBA00022741"/>
    </source>
</evidence>
<keyword evidence="21" id="KW-1185">Reference proteome</keyword>
<comment type="caution">
    <text evidence="20">The sequence shown here is derived from an EMBL/GenBank/DDBJ whole genome shotgun (WGS) entry which is preliminary data.</text>
</comment>
<protein>
    <recommendedName>
        <fullName evidence="17">Folylpolyglutamate synthase</fullName>
        <ecNumber evidence="17">6.3.2.17</ecNumber>
    </recommendedName>
    <alternativeName>
        <fullName evidence="17">Folylpoly-gamma-glutamate synthetase</fullName>
    </alternativeName>
    <alternativeName>
        <fullName evidence="17">Tetrahydrofolylpolyglutamate synthase</fullName>
    </alternativeName>
</protein>
<evidence type="ECO:0000256" key="5">
    <source>
        <dbReference type="ARBA" id="ARBA00008276"/>
    </source>
</evidence>
<gene>
    <name evidence="20" type="ORF">BCR33DRAFT_816426</name>
</gene>
<evidence type="ECO:0000313" key="20">
    <source>
        <dbReference type="EMBL" id="ORY44671.1"/>
    </source>
</evidence>
<dbReference type="PROSITE" id="PS01012">
    <property type="entry name" value="FOLYLPOLYGLU_SYNT_2"/>
    <property type="match status" value="1"/>
</dbReference>
<dbReference type="PANTHER" id="PTHR11136:SF5">
    <property type="entry name" value="FOLYLPOLYGLUTAMATE SYNTHASE, MITOCHONDRIAL"/>
    <property type="match status" value="1"/>
</dbReference>
<reference evidence="20 21" key="1">
    <citation type="submission" date="2016-07" db="EMBL/GenBank/DDBJ databases">
        <title>Pervasive Adenine N6-methylation of Active Genes in Fungi.</title>
        <authorList>
            <consortium name="DOE Joint Genome Institute"/>
            <person name="Mondo S.J."/>
            <person name="Dannebaum R.O."/>
            <person name="Kuo R.C."/>
            <person name="Labutti K."/>
            <person name="Haridas S."/>
            <person name="Kuo A."/>
            <person name="Salamov A."/>
            <person name="Ahrendt S.R."/>
            <person name="Lipzen A."/>
            <person name="Sullivan W."/>
            <person name="Andreopoulos W.B."/>
            <person name="Clum A."/>
            <person name="Lindquist E."/>
            <person name="Daum C."/>
            <person name="Ramamoorthy G.K."/>
            <person name="Gryganskyi A."/>
            <person name="Culley D."/>
            <person name="Magnuson J.K."/>
            <person name="James T.Y."/>
            <person name="O'Malley M.A."/>
            <person name="Stajich J.E."/>
            <person name="Spatafora J.W."/>
            <person name="Visel A."/>
            <person name="Grigoriev I.V."/>
        </authorList>
    </citation>
    <scope>NUCLEOTIDE SEQUENCE [LARGE SCALE GENOMIC DNA]</scope>
    <source>
        <strain evidence="20 21">JEL800</strain>
    </source>
</reference>
<dbReference type="Gene3D" id="3.40.1190.10">
    <property type="entry name" value="Mur-like, catalytic domain"/>
    <property type="match status" value="1"/>
</dbReference>
<dbReference type="AlphaFoldDB" id="A0A1Y2CC89"/>
<comment type="cofactor">
    <cofactor evidence="17">
        <name>a monovalent cation</name>
        <dbReference type="ChEBI" id="CHEBI:60242"/>
    </cofactor>
    <text evidence="17">A monovalent cation.</text>
</comment>
<keyword evidence="12 18" id="KW-0067">ATP-binding</keyword>
<feature type="binding site" evidence="19">
    <location>
        <position position="208"/>
    </location>
    <ligand>
        <name>Mg(2+)</name>
        <dbReference type="ChEBI" id="CHEBI:18420"/>
        <label>1</label>
    </ligand>
</feature>
<dbReference type="InterPro" id="IPR018109">
    <property type="entry name" value="Folylpolyglutamate_synth_CS"/>
</dbReference>
<evidence type="ECO:0000256" key="17">
    <source>
        <dbReference type="PIRNR" id="PIRNR038895"/>
    </source>
</evidence>
<dbReference type="STRING" id="329046.A0A1Y2CC89"/>
<dbReference type="GO" id="GO:0005743">
    <property type="term" value="C:mitochondrial inner membrane"/>
    <property type="evidence" value="ECO:0007669"/>
    <property type="project" value="UniProtKB-SubCell"/>
</dbReference>
<keyword evidence="6" id="KW-0963">Cytoplasm</keyword>
<dbReference type="InterPro" id="IPR036565">
    <property type="entry name" value="Mur-like_cat_sf"/>
</dbReference>
<comment type="catalytic activity">
    <reaction evidence="16 17">
        <text>(6S)-5,6,7,8-tetrahydrofolyl-(gamma-L-Glu)(n) + L-glutamate + ATP = (6S)-5,6,7,8-tetrahydrofolyl-(gamma-L-Glu)(n+1) + ADP + phosphate + H(+)</text>
        <dbReference type="Rhea" id="RHEA:10580"/>
        <dbReference type="Rhea" id="RHEA-COMP:14738"/>
        <dbReference type="Rhea" id="RHEA-COMP:14740"/>
        <dbReference type="ChEBI" id="CHEBI:15378"/>
        <dbReference type="ChEBI" id="CHEBI:29985"/>
        <dbReference type="ChEBI" id="CHEBI:30616"/>
        <dbReference type="ChEBI" id="CHEBI:43474"/>
        <dbReference type="ChEBI" id="CHEBI:141005"/>
        <dbReference type="ChEBI" id="CHEBI:456216"/>
        <dbReference type="EC" id="6.3.2.17"/>
    </reaction>
</comment>
<evidence type="ECO:0000256" key="16">
    <source>
        <dbReference type="ARBA" id="ARBA00047493"/>
    </source>
</evidence>
<feature type="binding site" evidence="19">
    <location>
        <position position="115"/>
    </location>
    <ligand>
        <name>Mg(2+)</name>
        <dbReference type="ChEBI" id="CHEBI:18420"/>
        <label>1</label>
    </ligand>
</feature>
<keyword evidence="10 18" id="KW-0547">Nucleotide-binding</keyword>
<evidence type="ECO:0000256" key="15">
    <source>
        <dbReference type="ARBA" id="ARBA00023136"/>
    </source>
</evidence>
<keyword evidence="8 17" id="KW-0436">Ligase</keyword>
<evidence type="ECO:0000256" key="2">
    <source>
        <dbReference type="ARBA" id="ARBA00004305"/>
    </source>
</evidence>
<dbReference type="PIRSF" id="PIRSF038895">
    <property type="entry name" value="FPGS"/>
    <property type="match status" value="1"/>
</dbReference>
<evidence type="ECO:0000256" key="9">
    <source>
        <dbReference type="ARBA" id="ARBA00022723"/>
    </source>
</evidence>
<dbReference type="GO" id="GO:0046872">
    <property type="term" value="F:metal ion binding"/>
    <property type="evidence" value="ECO:0007669"/>
    <property type="project" value="UniProtKB-KW"/>
</dbReference>
<dbReference type="EMBL" id="MCGO01000021">
    <property type="protein sequence ID" value="ORY44671.1"/>
    <property type="molecule type" value="Genomic_DNA"/>
</dbReference>
<keyword evidence="15" id="KW-0472">Membrane</keyword>
<evidence type="ECO:0000256" key="3">
    <source>
        <dbReference type="ARBA" id="ARBA00004496"/>
    </source>
</evidence>
<feature type="binding site" evidence="19">
    <location>
        <position position="180"/>
    </location>
    <ligand>
        <name>Mg(2+)</name>
        <dbReference type="ChEBI" id="CHEBI:18420"/>
        <label>1</label>
    </ligand>
</feature>
<dbReference type="OrthoDB" id="5212574at2759"/>
<keyword evidence="9 19" id="KW-0479">Metal-binding</keyword>
<comment type="similarity">
    <text evidence="5 17">Belongs to the folylpolyglutamate synthase family.</text>
</comment>
<evidence type="ECO:0000256" key="1">
    <source>
        <dbReference type="ARBA" id="ARBA00004273"/>
    </source>
</evidence>
<evidence type="ECO:0000256" key="18">
    <source>
        <dbReference type="PIRSR" id="PIRSR038895-1"/>
    </source>
</evidence>
<evidence type="ECO:0000256" key="4">
    <source>
        <dbReference type="ARBA" id="ARBA00005150"/>
    </source>
</evidence>
<dbReference type="UniPathway" id="UPA00850"/>